<dbReference type="InterPro" id="IPR050596">
    <property type="entry name" value="AspAT/PAT-like"/>
</dbReference>
<evidence type="ECO:0000256" key="4">
    <source>
        <dbReference type="ARBA" id="ARBA00022679"/>
    </source>
</evidence>
<accession>A0A8J2FTG4</accession>
<keyword evidence="9" id="KW-1185">Reference proteome</keyword>
<evidence type="ECO:0000259" key="7">
    <source>
        <dbReference type="Pfam" id="PF00155"/>
    </source>
</evidence>
<keyword evidence="4 6" id="KW-0808">Transferase</keyword>
<evidence type="ECO:0000256" key="6">
    <source>
        <dbReference type="RuleBase" id="RU000481"/>
    </source>
</evidence>
<comment type="cofactor">
    <cofactor evidence="1 6">
        <name>pyridoxal 5'-phosphate</name>
        <dbReference type="ChEBI" id="CHEBI:597326"/>
    </cofactor>
</comment>
<dbReference type="InterPro" id="IPR004838">
    <property type="entry name" value="NHTrfase_class1_PyrdxlP-BS"/>
</dbReference>
<sequence>MGMKHRPREAGEFIARHVRSVPRSGIRDFFELVQGVPDVVSLGIGEPGFATPWHIREAAIYALEKGKTGYTSNLGLWSLRESIAQRLEERYGVQYDPASEILITVGVSEGLDIALRSVLEPGDEVLYHEPSYVSYAPTVALAHAKPVPIPSSFSTGFRLDFDRLQTSLSPRSKVLILNFPTNPTGAMLSRDELEEVARLAQQWDLLVISDEIYSEITYEEPHFSIAALPGMKERTILLDGFSKSFAMTGFRIGYVCAPAPLIEAMMKIHQYTALCASIISQEAAIEALEAGEMDIERTRHEYRLRRNFLWESFQAMGLPSHKPRATFYLFASIRDTGLSSRQFALELLKNQKVAVVPGDAFGPSGEGFIRCSFAARMEVLEEAVKRMEQFLHRPSAKKPAISIA</sequence>
<proteinExistence type="inferred from homology"/>
<evidence type="ECO:0000256" key="2">
    <source>
        <dbReference type="ARBA" id="ARBA00007441"/>
    </source>
</evidence>
<dbReference type="CDD" id="cd00609">
    <property type="entry name" value="AAT_like"/>
    <property type="match status" value="1"/>
</dbReference>
<comment type="caution">
    <text evidence="8">The sequence shown here is derived from an EMBL/GenBank/DDBJ whole genome shotgun (WGS) entry which is preliminary data.</text>
</comment>
<evidence type="ECO:0000256" key="5">
    <source>
        <dbReference type="ARBA" id="ARBA00022898"/>
    </source>
</evidence>
<dbReference type="AlphaFoldDB" id="A0A8J2FTG4"/>
<evidence type="ECO:0000256" key="1">
    <source>
        <dbReference type="ARBA" id="ARBA00001933"/>
    </source>
</evidence>
<gene>
    <name evidence="8" type="primary">yugH</name>
    <name evidence="8" type="ORF">MPNT_50053</name>
</gene>
<keyword evidence="3 6" id="KW-0032">Aminotransferase</keyword>
<evidence type="ECO:0000313" key="8">
    <source>
        <dbReference type="EMBL" id="CAF0702373.1"/>
    </source>
</evidence>
<feature type="domain" description="Aminotransferase class I/classII large" evidence="7">
    <location>
        <begin position="38"/>
        <end position="386"/>
    </location>
</feature>
<dbReference type="FunFam" id="3.40.640.10:FF:000033">
    <property type="entry name" value="Aspartate aminotransferase"/>
    <property type="match status" value="1"/>
</dbReference>
<dbReference type="EC" id="2.6.1.-" evidence="6"/>
<dbReference type="GO" id="GO:0008483">
    <property type="term" value="F:transaminase activity"/>
    <property type="evidence" value="ECO:0007669"/>
    <property type="project" value="UniProtKB-KW"/>
</dbReference>
<dbReference type="Gene3D" id="3.90.1150.10">
    <property type="entry name" value="Aspartate Aminotransferase, domain 1"/>
    <property type="match status" value="1"/>
</dbReference>
<reference evidence="8" key="1">
    <citation type="submission" date="2021-02" db="EMBL/GenBank/DDBJ databases">
        <authorList>
            <person name="Cremers G."/>
            <person name="Picone N."/>
        </authorList>
    </citation>
    <scope>NUCLEOTIDE SEQUENCE</scope>
    <source>
        <strain evidence="8">PQ17</strain>
    </source>
</reference>
<dbReference type="InterPro" id="IPR015421">
    <property type="entry name" value="PyrdxlP-dep_Trfase_major"/>
</dbReference>
<dbReference type="EMBL" id="CAJNOB010000045">
    <property type="protein sequence ID" value="CAF0702373.1"/>
    <property type="molecule type" value="Genomic_DNA"/>
</dbReference>
<name>A0A8J2FTG4_9BACT</name>
<dbReference type="GO" id="GO:0030170">
    <property type="term" value="F:pyridoxal phosphate binding"/>
    <property type="evidence" value="ECO:0007669"/>
    <property type="project" value="InterPro"/>
</dbReference>
<dbReference type="SUPFAM" id="SSF53383">
    <property type="entry name" value="PLP-dependent transferases"/>
    <property type="match status" value="1"/>
</dbReference>
<dbReference type="InterPro" id="IPR015424">
    <property type="entry name" value="PyrdxlP-dep_Trfase"/>
</dbReference>
<evidence type="ECO:0000256" key="3">
    <source>
        <dbReference type="ARBA" id="ARBA00022576"/>
    </source>
</evidence>
<dbReference type="PANTHER" id="PTHR46383:SF3">
    <property type="entry name" value="ASPARTATE AMINOTRANSFERASE-RELATED"/>
    <property type="match status" value="1"/>
</dbReference>
<dbReference type="InterPro" id="IPR015422">
    <property type="entry name" value="PyrdxlP-dep_Trfase_small"/>
</dbReference>
<dbReference type="PROSITE" id="PS00105">
    <property type="entry name" value="AA_TRANSFER_CLASS_1"/>
    <property type="match status" value="1"/>
</dbReference>
<comment type="similarity">
    <text evidence="2 6">Belongs to the class-I pyridoxal-phosphate-dependent aminotransferase family.</text>
</comment>
<organism evidence="8 9">
    <name type="scientific">Candidatus Methylacidithermus pantelleriae</name>
    <dbReference type="NCBI Taxonomy" id="2744239"/>
    <lineage>
        <taxon>Bacteria</taxon>
        <taxon>Pseudomonadati</taxon>
        <taxon>Verrucomicrobiota</taxon>
        <taxon>Methylacidiphilae</taxon>
        <taxon>Methylacidiphilales</taxon>
        <taxon>Methylacidiphilaceae</taxon>
        <taxon>Candidatus Methylacidithermus</taxon>
    </lineage>
</organism>
<dbReference type="Gene3D" id="3.40.640.10">
    <property type="entry name" value="Type I PLP-dependent aspartate aminotransferase-like (Major domain)"/>
    <property type="match status" value="1"/>
</dbReference>
<dbReference type="Proteomes" id="UP000663859">
    <property type="component" value="Unassembled WGS sequence"/>
</dbReference>
<keyword evidence="5" id="KW-0663">Pyridoxal phosphate</keyword>
<dbReference type="GO" id="GO:0006520">
    <property type="term" value="P:amino acid metabolic process"/>
    <property type="evidence" value="ECO:0007669"/>
    <property type="project" value="InterPro"/>
</dbReference>
<dbReference type="InterPro" id="IPR004839">
    <property type="entry name" value="Aminotransferase_I/II_large"/>
</dbReference>
<evidence type="ECO:0000313" key="9">
    <source>
        <dbReference type="Proteomes" id="UP000663859"/>
    </source>
</evidence>
<dbReference type="PANTHER" id="PTHR46383">
    <property type="entry name" value="ASPARTATE AMINOTRANSFERASE"/>
    <property type="match status" value="1"/>
</dbReference>
<dbReference type="Pfam" id="PF00155">
    <property type="entry name" value="Aminotran_1_2"/>
    <property type="match status" value="1"/>
</dbReference>
<protein>
    <recommendedName>
        <fullName evidence="6">Aminotransferase</fullName>
        <ecNumber evidence="6">2.6.1.-</ecNumber>
    </recommendedName>
</protein>